<dbReference type="PANTHER" id="PTHR13966:SF5">
    <property type="entry name" value="ENDONUCLEASE G, MITOCHONDRIAL"/>
    <property type="match status" value="1"/>
</dbReference>
<dbReference type="SUPFAM" id="SSF54060">
    <property type="entry name" value="His-Me finger endonucleases"/>
    <property type="match status" value="1"/>
</dbReference>
<evidence type="ECO:0000256" key="7">
    <source>
        <dbReference type="ARBA" id="ARBA00022842"/>
    </source>
</evidence>
<dbReference type="GO" id="GO:0004519">
    <property type="term" value="F:endonuclease activity"/>
    <property type="evidence" value="ECO:0007669"/>
    <property type="project" value="UniProtKB-KW"/>
</dbReference>
<dbReference type="InterPro" id="IPR001604">
    <property type="entry name" value="Endo_G_ENPP1-like_dom"/>
</dbReference>
<keyword evidence="7" id="KW-0460">Magnesium</keyword>
<dbReference type="EMBL" id="UINC01000916">
    <property type="protein sequence ID" value="SUZ63424.1"/>
    <property type="molecule type" value="Genomic_DNA"/>
</dbReference>
<evidence type="ECO:0000256" key="5">
    <source>
        <dbReference type="ARBA" id="ARBA00022759"/>
    </source>
</evidence>
<proteinExistence type="inferred from homology"/>
<name>A0A381P9Y5_9ZZZZ</name>
<dbReference type="PANTHER" id="PTHR13966">
    <property type="entry name" value="ENDONUCLEASE RELATED"/>
    <property type="match status" value="1"/>
</dbReference>
<dbReference type="InterPro" id="IPR044929">
    <property type="entry name" value="DNA/RNA_non-sp_Endonuclease_sf"/>
</dbReference>
<evidence type="ECO:0000256" key="2">
    <source>
        <dbReference type="ARBA" id="ARBA00010052"/>
    </source>
</evidence>
<keyword evidence="5" id="KW-0255">Endonuclease</keyword>
<comment type="similarity">
    <text evidence="2">Belongs to the DNA/RNA non-specific endonuclease family.</text>
</comment>
<dbReference type="GO" id="GO:0016787">
    <property type="term" value="F:hydrolase activity"/>
    <property type="evidence" value="ECO:0007669"/>
    <property type="project" value="UniProtKB-KW"/>
</dbReference>
<organism evidence="9">
    <name type="scientific">marine metagenome</name>
    <dbReference type="NCBI Taxonomy" id="408172"/>
    <lineage>
        <taxon>unclassified sequences</taxon>
        <taxon>metagenomes</taxon>
        <taxon>ecological metagenomes</taxon>
    </lineage>
</organism>
<dbReference type="PROSITE" id="PS01070">
    <property type="entry name" value="NUCLEASE_NON_SPEC"/>
    <property type="match status" value="1"/>
</dbReference>
<dbReference type="Pfam" id="PF01223">
    <property type="entry name" value="Endonuclease_NS"/>
    <property type="match status" value="1"/>
</dbReference>
<dbReference type="Gene3D" id="3.40.570.10">
    <property type="entry name" value="Extracellular Endonuclease, subunit A"/>
    <property type="match status" value="1"/>
</dbReference>
<evidence type="ECO:0000256" key="1">
    <source>
        <dbReference type="ARBA" id="ARBA00001946"/>
    </source>
</evidence>
<evidence type="ECO:0000256" key="3">
    <source>
        <dbReference type="ARBA" id="ARBA00022722"/>
    </source>
</evidence>
<dbReference type="InterPro" id="IPR044925">
    <property type="entry name" value="His-Me_finger_sf"/>
</dbReference>
<accession>A0A381P9Y5</accession>
<protein>
    <recommendedName>
        <fullName evidence="8">ENPP1-3/EXOG-like endonuclease/phosphodiesterase domain-containing protein</fullName>
    </recommendedName>
</protein>
<keyword evidence="3" id="KW-0540">Nuclease</keyword>
<reference evidence="9" key="1">
    <citation type="submission" date="2018-05" db="EMBL/GenBank/DDBJ databases">
        <authorList>
            <person name="Lanie J.A."/>
            <person name="Ng W.-L."/>
            <person name="Kazmierczak K.M."/>
            <person name="Andrzejewski T.M."/>
            <person name="Davidsen T.M."/>
            <person name="Wayne K.J."/>
            <person name="Tettelin H."/>
            <person name="Glass J.I."/>
            <person name="Rusch D."/>
            <person name="Podicherti R."/>
            <person name="Tsui H.-C.T."/>
            <person name="Winkler M.E."/>
        </authorList>
    </citation>
    <scope>NUCLEOTIDE SEQUENCE</scope>
</reference>
<gene>
    <name evidence="9" type="ORF">METZ01_LOCUS16278</name>
</gene>
<dbReference type="InterPro" id="IPR020821">
    <property type="entry name" value="ENPP1-3/EXOG-like_nuc-like"/>
</dbReference>
<evidence type="ECO:0000256" key="4">
    <source>
        <dbReference type="ARBA" id="ARBA00022723"/>
    </source>
</evidence>
<keyword evidence="6" id="KW-0378">Hydrolase</keyword>
<keyword evidence="4" id="KW-0479">Metal-binding</keyword>
<dbReference type="InterPro" id="IPR040255">
    <property type="entry name" value="Non-specific_endonuclease"/>
</dbReference>
<evidence type="ECO:0000259" key="8">
    <source>
        <dbReference type="SMART" id="SM00477"/>
    </source>
</evidence>
<comment type="cofactor">
    <cofactor evidence="1">
        <name>Mg(2+)</name>
        <dbReference type="ChEBI" id="CHEBI:18420"/>
    </cofactor>
</comment>
<dbReference type="GO" id="GO:0046872">
    <property type="term" value="F:metal ion binding"/>
    <property type="evidence" value="ECO:0007669"/>
    <property type="project" value="UniProtKB-KW"/>
</dbReference>
<sequence>MNFFKVDSVHTSDDNDYYNNRWDRGHMAPAGSFNDSYSNLLATFSYLNVALQYDDLNRGAWVDLEEKVREWAETLGTIQVEINLEFNSDHITLDTGAHVPTGFYKFLTFPDNSKKCYYFPNITPEKNWEEYEISCN</sequence>
<evidence type="ECO:0000313" key="9">
    <source>
        <dbReference type="EMBL" id="SUZ63424.1"/>
    </source>
</evidence>
<dbReference type="SMART" id="SM00477">
    <property type="entry name" value="NUC"/>
    <property type="match status" value="1"/>
</dbReference>
<evidence type="ECO:0000256" key="6">
    <source>
        <dbReference type="ARBA" id="ARBA00022801"/>
    </source>
</evidence>
<feature type="domain" description="ENPP1-3/EXOG-like endonuclease/phosphodiesterase" evidence="8">
    <location>
        <begin position="1"/>
        <end position="136"/>
    </location>
</feature>
<dbReference type="InterPro" id="IPR018524">
    <property type="entry name" value="DNA/RNA_endonuclease_AS"/>
</dbReference>
<dbReference type="AlphaFoldDB" id="A0A381P9Y5"/>
<dbReference type="GO" id="GO:0003676">
    <property type="term" value="F:nucleic acid binding"/>
    <property type="evidence" value="ECO:0007669"/>
    <property type="project" value="InterPro"/>
</dbReference>